<sequence length="131" mass="14578">MAKNQQKEKSSNRNIIRWIIIILIILLAVYLFGRGGFGNGGSRGSNTGDTNTTQITGEQAGMDTIDIRVNEDSIYWNNESITNEELENRLADLEEGTSITLIDDNAILSTYETVQDALEQHSIQATETIQE</sequence>
<evidence type="ECO:0000313" key="3">
    <source>
        <dbReference type="Proteomes" id="UP000263232"/>
    </source>
</evidence>
<organism evidence="2 3">
    <name type="scientific">Suicoccus acidiformans</name>
    <dbReference type="NCBI Taxonomy" id="2036206"/>
    <lineage>
        <taxon>Bacteria</taxon>
        <taxon>Bacillati</taxon>
        <taxon>Bacillota</taxon>
        <taxon>Bacilli</taxon>
        <taxon>Lactobacillales</taxon>
        <taxon>Aerococcaceae</taxon>
        <taxon>Suicoccus</taxon>
    </lineage>
</organism>
<gene>
    <name evidence="2" type="ORF">CL176_04350</name>
</gene>
<proteinExistence type="predicted"/>
<keyword evidence="1" id="KW-0472">Membrane</keyword>
<dbReference type="AlphaFoldDB" id="A0A347WJN1"/>
<evidence type="ECO:0000256" key="1">
    <source>
        <dbReference type="SAM" id="Phobius"/>
    </source>
</evidence>
<protein>
    <submittedName>
        <fullName evidence="2">Uncharacterized protein</fullName>
    </submittedName>
</protein>
<dbReference type="Proteomes" id="UP000263232">
    <property type="component" value="Chromosome"/>
</dbReference>
<dbReference type="RefSeq" id="WP_118990201.1">
    <property type="nucleotide sequence ID" value="NZ_CP023434.1"/>
</dbReference>
<dbReference type="EMBL" id="CP023434">
    <property type="protein sequence ID" value="AXY25288.1"/>
    <property type="molecule type" value="Genomic_DNA"/>
</dbReference>
<keyword evidence="3" id="KW-1185">Reference proteome</keyword>
<name>A0A347WJN1_9LACT</name>
<accession>A0A347WJN1</accession>
<keyword evidence="1" id="KW-1133">Transmembrane helix</keyword>
<keyword evidence="1" id="KW-0812">Transmembrane</keyword>
<reference evidence="2 3" key="1">
    <citation type="submission" date="2017-09" db="EMBL/GenBank/DDBJ databases">
        <title>Complete genome sequence of Oxytococcus suis strain ZY16052.</title>
        <authorList>
            <person name="Li F."/>
        </authorList>
    </citation>
    <scope>NUCLEOTIDE SEQUENCE [LARGE SCALE GENOMIC DNA]</scope>
    <source>
        <strain evidence="2 3">ZY16052</strain>
    </source>
</reference>
<dbReference type="KEGG" id="abae:CL176_04350"/>
<feature type="transmembrane region" description="Helical" evidence="1">
    <location>
        <begin position="15"/>
        <end position="33"/>
    </location>
</feature>
<evidence type="ECO:0000313" key="2">
    <source>
        <dbReference type="EMBL" id="AXY25288.1"/>
    </source>
</evidence>